<keyword evidence="3" id="KW-1185">Reference proteome</keyword>
<protein>
    <submittedName>
        <fullName evidence="2">Uncharacterized protein</fullName>
    </submittedName>
</protein>
<dbReference type="AlphaFoldDB" id="A0AAN6VFS3"/>
<reference evidence="2" key="1">
    <citation type="journal article" date="2023" name="Mol. Phylogenet. Evol.">
        <title>Genome-scale phylogeny and comparative genomics of the fungal order Sordariales.</title>
        <authorList>
            <person name="Hensen N."/>
            <person name="Bonometti L."/>
            <person name="Westerberg I."/>
            <person name="Brannstrom I.O."/>
            <person name="Guillou S."/>
            <person name="Cros-Aarteil S."/>
            <person name="Calhoun S."/>
            <person name="Haridas S."/>
            <person name="Kuo A."/>
            <person name="Mondo S."/>
            <person name="Pangilinan J."/>
            <person name="Riley R."/>
            <person name="LaButti K."/>
            <person name="Andreopoulos B."/>
            <person name="Lipzen A."/>
            <person name="Chen C."/>
            <person name="Yan M."/>
            <person name="Daum C."/>
            <person name="Ng V."/>
            <person name="Clum A."/>
            <person name="Steindorff A."/>
            <person name="Ohm R.A."/>
            <person name="Martin F."/>
            <person name="Silar P."/>
            <person name="Natvig D.O."/>
            <person name="Lalanne C."/>
            <person name="Gautier V."/>
            <person name="Ament-Velasquez S.L."/>
            <person name="Kruys A."/>
            <person name="Hutchinson M.I."/>
            <person name="Powell A.J."/>
            <person name="Barry K."/>
            <person name="Miller A.N."/>
            <person name="Grigoriev I.V."/>
            <person name="Debuchy R."/>
            <person name="Gladieux P."/>
            <person name="Hiltunen Thoren M."/>
            <person name="Johannesson H."/>
        </authorList>
    </citation>
    <scope>NUCLEOTIDE SEQUENCE</scope>
    <source>
        <strain evidence="2">CBS 538.74</strain>
    </source>
</reference>
<proteinExistence type="predicted"/>
<dbReference type="Proteomes" id="UP001302745">
    <property type="component" value="Unassembled WGS sequence"/>
</dbReference>
<organism evidence="2 3">
    <name type="scientific">Chaetomidium leptoderma</name>
    <dbReference type="NCBI Taxonomy" id="669021"/>
    <lineage>
        <taxon>Eukaryota</taxon>
        <taxon>Fungi</taxon>
        <taxon>Dikarya</taxon>
        <taxon>Ascomycota</taxon>
        <taxon>Pezizomycotina</taxon>
        <taxon>Sordariomycetes</taxon>
        <taxon>Sordariomycetidae</taxon>
        <taxon>Sordariales</taxon>
        <taxon>Chaetomiaceae</taxon>
        <taxon>Chaetomidium</taxon>
    </lineage>
</organism>
<sequence length="412" mass="45003">MSTPDASPSPATSSSCPSDATSTQGPDSENDKNGTAKDANLPPSGHLEGVDLAELFACIAPTAERTADIVQRLFRGNVNQGDRVIGVPSRGQRSRDMLSFNAVAFVANYCQTVGVFEEQLFLHAFLAPASPSSRPQYLKLRMLKELSPGKKATPAELVLQYHVRYLGQNGGPAVAKGDSEGFVLHRERAIIRGLQRSTFDATEEIRVPLVERLSSISLSVLNTDDAPYTIIVLADRGLQLAEMDPNLARGDVHQAGDGVFPDRLTAESCGLRASGRCGGITQFLLMVVTLFSAWEDEWLHTVRSFDKISTFTLRHTGSDLRLHDLMLDDSLSLSRTHFAALQTLRLASNMIDETFWALPIFYDSSPETPSGQPDLPTGLIPTFVLIPLLTYILCICQVWSSNVSERRVVEAL</sequence>
<gene>
    <name evidence="2" type="ORF">C8A00DRAFT_37388</name>
</gene>
<name>A0AAN6VFS3_9PEZI</name>
<evidence type="ECO:0000313" key="3">
    <source>
        <dbReference type="Proteomes" id="UP001302745"/>
    </source>
</evidence>
<evidence type="ECO:0000256" key="1">
    <source>
        <dbReference type="SAM" id="MobiDB-lite"/>
    </source>
</evidence>
<comment type="caution">
    <text evidence="2">The sequence shown here is derived from an EMBL/GenBank/DDBJ whole genome shotgun (WGS) entry which is preliminary data.</text>
</comment>
<feature type="compositionally biased region" description="Low complexity" evidence="1">
    <location>
        <begin position="1"/>
        <end position="23"/>
    </location>
</feature>
<feature type="non-terminal residue" evidence="2">
    <location>
        <position position="412"/>
    </location>
</feature>
<feature type="region of interest" description="Disordered" evidence="1">
    <location>
        <begin position="1"/>
        <end position="44"/>
    </location>
</feature>
<dbReference type="EMBL" id="MU857104">
    <property type="protein sequence ID" value="KAK4150011.1"/>
    <property type="molecule type" value="Genomic_DNA"/>
</dbReference>
<reference evidence="2" key="2">
    <citation type="submission" date="2023-05" db="EMBL/GenBank/DDBJ databases">
        <authorList>
            <consortium name="Lawrence Berkeley National Laboratory"/>
            <person name="Steindorff A."/>
            <person name="Hensen N."/>
            <person name="Bonometti L."/>
            <person name="Westerberg I."/>
            <person name="Brannstrom I.O."/>
            <person name="Guillou S."/>
            <person name="Cros-Aarteil S."/>
            <person name="Calhoun S."/>
            <person name="Haridas S."/>
            <person name="Kuo A."/>
            <person name="Mondo S."/>
            <person name="Pangilinan J."/>
            <person name="Riley R."/>
            <person name="Labutti K."/>
            <person name="Andreopoulos B."/>
            <person name="Lipzen A."/>
            <person name="Chen C."/>
            <person name="Yanf M."/>
            <person name="Daum C."/>
            <person name="Ng V."/>
            <person name="Clum A."/>
            <person name="Ohm R."/>
            <person name="Martin F."/>
            <person name="Silar P."/>
            <person name="Natvig D."/>
            <person name="Lalanne C."/>
            <person name="Gautier V."/>
            <person name="Ament-Velasquez S.L."/>
            <person name="Kruys A."/>
            <person name="Hutchinson M.I."/>
            <person name="Powell A.J."/>
            <person name="Barry K."/>
            <person name="Miller A.N."/>
            <person name="Grigoriev I.V."/>
            <person name="Debuchy R."/>
            <person name="Gladieux P."/>
            <person name="Thoren M.H."/>
            <person name="Johannesson H."/>
        </authorList>
    </citation>
    <scope>NUCLEOTIDE SEQUENCE</scope>
    <source>
        <strain evidence="2">CBS 538.74</strain>
    </source>
</reference>
<evidence type="ECO:0000313" key="2">
    <source>
        <dbReference type="EMBL" id="KAK4150011.1"/>
    </source>
</evidence>
<accession>A0AAN6VFS3</accession>